<dbReference type="Pfam" id="PF05130">
    <property type="entry name" value="FlgN"/>
    <property type="match status" value="1"/>
</dbReference>
<name>A0ABY2XH40_9GAMM</name>
<comment type="similarity">
    <text evidence="2">Belongs to the FlgN family.</text>
</comment>
<dbReference type="EMBL" id="VCQT01000046">
    <property type="protein sequence ID" value="TMW10467.1"/>
    <property type="molecule type" value="Genomic_DNA"/>
</dbReference>
<evidence type="ECO:0000256" key="4">
    <source>
        <dbReference type="SAM" id="MobiDB-lite"/>
    </source>
</evidence>
<protein>
    <submittedName>
        <fullName evidence="5">Flagellar protein FlgN</fullName>
    </submittedName>
</protein>
<gene>
    <name evidence="5" type="ORF">FGS76_18180</name>
</gene>
<dbReference type="InterPro" id="IPR007809">
    <property type="entry name" value="FlgN-like"/>
</dbReference>
<keyword evidence="3" id="KW-1005">Bacterial flagellum biogenesis</keyword>
<evidence type="ECO:0000313" key="5">
    <source>
        <dbReference type="EMBL" id="TMW10467.1"/>
    </source>
</evidence>
<dbReference type="SUPFAM" id="SSF140566">
    <property type="entry name" value="FlgN-like"/>
    <property type="match status" value="1"/>
</dbReference>
<proteinExistence type="inferred from homology"/>
<evidence type="ECO:0000256" key="3">
    <source>
        <dbReference type="ARBA" id="ARBA00022795"/>
    </source>
</evidence>
<comment type="caution">
    <text evidence="5">The sequence shown here is derived from an EMBL/GenBank/DDBJ whole genome shotgun (WGS) entry which is preliminary data.</text>
</comment>
<keyword evidence="5" id="KW-0966">Cell projection</keyword>
<dbReference type="Proteomes" id="UP000739180">
    <property type="component" value="Unassembled WGS sequence"/>
</dbReference>
<keyword evidence="5" id="KW-0969">Cilium</keyword>
<keyword evidence="6" id="KW-1185">Reference proteome</keyword>
<evidence type="ECO:0000256" key="1">
    <source>
        <dbReference type="ARBA" id="ARBA00002397"/>
    </source>
</evidence>
<evidence type="ECO:0000313" key="6">
    <source>
        <dbReference type="Proteomes" id="UP000739180"/>
    </source>
</evidence>
<dbReference type="InterPro" id="IPR036679">
    <property type="entry name" value="FlgN-like_sf"/>
</dbReference>
<keyword evidence="5" id="KW-0282">Flagellum</keyword>
<evidence type="ECO:0000256" key="2">
    <source>
        <dbReference type="ARBA" id="ARBA00007703"/>
    </source>
</evidence>
<organism evidence="5 6">
    <name type="scientific">Alloalcanivorax gelatiniphagus</name>
    <dbReference type="NCBI Taxonomy" id="1194167"/>
    <lineage>
        <taxon>Bacteria</taxon>
        <taxon>Pseudomonadati</taxon>
        <taxon>Pseudomonadota</taxon>
        <taxon>Gammaproteobacteria</taxon>
        <taxon>Oceanospirillales</taxon>
        <taxon>Alcanivoracaceae</taxon>
        <taxon>Alloalcanivorax</taxon>
    </lineage>
</organism>
<dbReference type="Gene3D" id="1.20.58.300">
    <property type="entry name" value="FlgN-like"/>
    <property type="match status" value="1"/>
</dbReference>
<comment type="function">
    <text evidence="1">Required for the efficient initiation of filament assembly.</text>
</comment>
<feature type="region of interest" description="Disordered" evidence="4">
    <location>
        <begin position="150"/>
        <end position="169"/>
    </location>
</feature>
<sequence>MALSTAYGICLAKPTVRKADMGLAAHLRDHRARLDALVTLLDQERALLADGRVDGEQLARVAEHKSAALAELERFERHRRQVQQRLGYSDDRQGDQRAAADAGCAELWHGILDAARHAARLNRDNGTMIGVRMEHNQRLLNVLRDQAEGGLYGPDGQARGNGRRLDQRV</sequence>
<accession>A0ABY2XH40</accession>
<reference evidence="5 6" key="1">
    <citation type="submission" date="2019-05" db="EMBL/GenBank/DDBJ databases">
        <title>Genome of Alcanivorax gelatiniphagus, an oil degrading marine bacteria.</title>
        <authorList>
            <person name="Kwon K.K."/>
        </authorList>
    </citation>
    <scope>NUCLEOTIDE SEQUENCE [LARGE SCALE GENOMIC DNA]</scope>
    <source>
        <strain evidence="5 6">MEBiC 08158</strain>
    </source>
</reference>